<keyword evidence="3" id="KW-0117">Actin capping</keyword>
<dbReference type="Gene3D" id="1.20.58.60">
    <property type="match status" value="5"/>
</dbReference>
<dbReference type="Proteomes" id="UP000054995">
    <property type="component" value="Unassembled WGS sequence"/>
</dbReference>
<dbReference type="GO" id="GO:0051693">
    <property type="term" value="P:actin filament capping"/>
    <property type="evidence" value="ECO:0007669"/>
    <property type="project" value="UniProtKB-KW"/>
</dbReference>
<comment type="subcellular location">
    <subcellularLocation>
        <location evidence="1">Cytoplasm</location>
        <location evidence="1">Cytoskeleton</location>
    </subcellularLocation>
</comment>
<reference evidence="8 9" key="1">
    <citation type="submission" date="2015-01" db="EMBL/GenBank/DDBJ databases">
        <title>Evolution of Trichinella species and genotypes.</title>
        <authorList>
            <person name="Korhonen P.K."/>
            <person name="Edoardo P."/>
            <person name="Giuseppe L.R."/>
            <person name="Gasser R.B."/>
        </authorList>
    </citation>
    <scope>NUCLEOTIDE SEQUENCE [LARGE SCALE GENOMIC DNA]</scope>
    <source>
        <strain evidence="8">ISS470</strain>
    </source>
</reference>
<dbReference type="SUPFAM" id="SSF46966">
    <property type="entry name" value="Spectrin repeat"/>
    <property type="match status" value="5"/>
</dbReference>
<dbReference type="CDD" id="cd00176">
    <property type="entry name" value="SPEC"/>
    <property type="match status" value="2"/>
</dbReference>
<evidence type="ECO:0000256" key="7">
    <source>
        <dbReference type="ARBA" id="ARBA00023212"/>
    </source>
</evidence>
<dbReference type="Pfam" id="PF00435">
    <property type="entry name" value="Spectrin"/>
    <property type="match status" value="5"/>
</dbReference>
<evidence type="ECO:0000313" key="8">
    <source>
        <dbReference type="EMBL" id="KRY87102.1"/>
    </source>
</evidence>
<dbReference type="GO" id="GO:0005737">
    <property type="term" value="C:cytoplasm"/>
    <property type="evidence" value="ECO:0007669"/>
    <property type="project" value="UniProtKB-ARBA"/>
</dbReference>
<evidence type="ECO:0000256" key="4">
    <source>
        <dbReference type="ARBA" id="ARBA00022490"/>
    </source>
</evidence>
<dbReference type="FunFam" id="1.20.58.60:FF:000006">
    <property type="entry name" value="Spectrin alpha chain, non-erythrocytic 1"/>
    <property type="match status" value="1"/>
</dbReference>
<sequence length="569" mass="66332">MINYISQFIDLKFKTFAFDYGRFRIHSFVFKMDDHTPPEPVLEVPPPQEIKILETASDIQQRRSEVLGHYRAFKEMAQNKRDRLEEARQFQYFKRDADELQLWILEKLQTAQEESYRDPTNLQAKIQKHQAFEAEVQAHSNAILQLDKTGNDMILHGHFAHANIKERLDELHALWEQLLQKLAEKGIRLQQALKLLLFTRQCDEVMYWILDKEAFVTTEEFGQDLEHVEVLQKKFDDFLKELANQQYRIAEELLAAWKHLNDLSVTRKERLFGAHEVQRFNRDIDETIAWILEKDSGLSIDDFGRDLTTVQALQRKHEGTERDLAALDGKVQSLAIEAERLKSLHPDRVESIESKKLDALTNWEELKRKAAERKAGLEHYRDLTSWIADMKALIMADELAKDVAGAEALLERHQEQRGEIDAREDSFRTTEEAGRRLLAEDIAQKNEVAEKIKSLAADKEALLALLEERRILYEQCMDLQLFYRDTDQAETWMTKQEAFLANEDLGESLDSVEALIKKHEDFEKSLAAQEEKIKAFCNDVPDCWNALLDDEPCSKMRIDFNNLNATAMK</sequence>
<keyword evidence="6" id="KW-0009">Actin-binding</keyword>
<evidence type="ECO:0000256" key="5">
    <source>
        <dbReference type="ARBA" id="ARBA00022737"/>
    </source>
</evidence>
<keyword evidence="7" id="KW-0206">Cytoskeleton</keyword>
<protein>
    <submittedName>
        <fullName evidence="8">Spectrin alpha chain</fullName>
    </submittedName>
</protein>
<name>A0A0V1FMA7_TRIPS</name>
<evidence type="ECO:0000256" key="1">
    <source>
        <dbReference type="ARBA" id="ARBA00004245"/>
    </source>
</evidence>
<keyword evidence="4" id="KW-0963">Cytoplasm</keyword>
<dbReference type="GO" id="GO:0003779">
    <property type="term" value="F:actin binding"/>
    <property type="evidence" value="ECO:0007669"/>
    <property type="project" value="UniProtKB-KW"/>
</dbReference>
<dbReference type="EMBL" id="JYDT01000061">
    <property type="protein sequence ID" value="KRY87102.1"/>
    <property type="molecule type" value="Genomic_DNA"/>
</dbReference>
<keyword evidence="5" id="KW-0677">Repeat</keyword>
<evidence type="ECO:0000313" key="9">
    <source>
        <dbReference type="Proteomes" id="UP000054995"/>
    </source>
</evidence>
<accession>A0A0V1FMA7</accession>
<dbReference type="GO" id="GO:0005856">
    <property type="term" value="C:cytoskeleton"/>
    <property type="evidence" value="ECO:0007669"/>
    <property type="project" value="UniProtKB-SubCell"/>
</dbReference>
<dbReference type="PANTHER" id="PTHR11915">
    <property type="entry name" value="SPECTRIN/FILAMIN RELATED CYTOSKELETAL PROTEIN"/>
    <property type="match status" value="1"/>
</dbReference>
<gene>
    <name evidence="8" type="primary">alpha-Spec</name>
    <name evidence="8" type="ORF">T4D_12196</name>
</gene>
<dbReference type="OrthoDB" id="6018565at2759"/>
<keyword evidence="9" id="KW-1185">Reference proteome</keyword>
<comment type="caution">
    <text evidence="8">The sequence shown here is derived from an EMBL/GenBank/DDBJ whole genome shotgun (WGS) entry which is preliminary data.</text>
</comment>
<dbReference type="AlphaFoldDB" id="A0A0V1FMA7"/>
<dbReference type="InterPro" id="IPR018159">
    <property type="entry name" value="Spectrin/alpha-actinin"/>
</dbReference>
<proteinExistence type="inferred from homology"/>
<evidence type="ECO:0000256" key="3">
    <source>
        <dbReference type="ARBA" id="ARBA00022467"/>
    </source>
</evidence>
<organism evidence="8 9">
    <name type="scientific">Trichinella pseudospiralis</name>
    <name type="common">Parasitic roundworm</name>
    <dbReference type="NCBI Taxonomy" id="6337"/>
    <lineage>
        <taxon>Eukaryota</taxon>
        <taxon>Metazoa</taxon>
        <taxon>Ecdysozoa</taxon>
        <taxon>Nematoda</taxon>
        <taxon>Enoplea</taxon>
        <taxon>Dorylaimia</taxon>
        <taxon>Trichinellida</taxon>
        <taxon>Trichinellidae</taxon>
        <taxon>Trichinella</taxon>
    </lineage>
</organism>
<dbReference type="Gene3D" id="1.20.5.170">
    <property type="match status" value="1"/>
</dbReference>
<dbReference type="FunFam" id="1.20.58.60:FF:000007">
    <property type="entry name" value="Spectrin alpha chain non-erythrocytic 1"/>
    <property type="match status" value="1"/>
</dbReference>
<comment type="similarity">
    <text evidence="2">Belongs to the spectrin family.</text>
</comment>
<evidence type="ECO:0000256" key="6">
    <source>
        <dbReference type="ARBA" id="ARBA00023203"/>
    </source>
</evidence>
<dbReference type="InterPro" id="IPR002017">
    <property type="entry name" value="Spectrin_repeat"/>
</dbReference>
<evidence type="ECO:0000256" key="2">
    <source>
        <dbReference type="ARBA" id="ARBA00006826"/>
    </source>
</evidence>
<dbReference type="SMART" id="SM00150">
    <property type="entry name" value="SPEC"/>
    <property type="match status" value="5"/>
</dbReference>